<evidence type="ECO:0000313" key="3">
    <source>
        <dbReference type="Proteomes" id="UP000001699"/>
    </source>
</evidence>
<sequence>MAQPSEHKKLHLVGVGVTHSIAPGMHTHIARSLQLPWTFHATECPSLADALALARSPATAGLVVTMPYKNSIIPHLDEPDDLVTMIGACNNVYYRTNGADRRLCGTNTDWRGIKGCLLEKEGQGQRPSATSPGCALVVGAGGASRAAVYALAVHLHCPTIYILNRDEGEVDALLADTQRLPVTLSITHVKSIEQARALASPYYVVGTVPDDEPKTESERAVAGILESFLAREEKGVLLEMCFKPRRTRMIRLAERLGWPCVEGTHVIMYQIEEQWRLWAGEESVVNLDQKGAWDVLLKAAEERTSTTSTMAALLQWKSG</sequence>
<feature type="domain" description="Shikimate dehydrogenase substrate binding N-terminal" evidence="1">
    <location>
        <begin position="12"/>
        <end position="92"/>
    </location>
</feature>
<dbReference type="HOGENOM" id="CLU_044063_1_0_1"/>
<reference evidence="2 3" key="1">
    <citation type="journal article" date="2008" name="PLoS Genet.">
        <title>Genomic islands in the pathogenic filamentous fungus Aspergillus fumigatus.</title>
        <authorList>
            <person name="Fedorova N.D."/>
            <person name="Khaldi N."/>
            <person name="Joardar V.S."/>
            <person name="Maiti R."/>
            <person name="Amedeo P."/>
            <person name="Anderson M.J."/>
            <person name="Crabtree J."/>
            <person name="Silva J.C."/>
            <person name="Badger J.H."/>
            <person name="Albarraq A."/>
            <person name="Angiuoli S."/>
            <person name="Bussey H."/>
            <person name="Bowyer P."/>
            <person name="Cotty P.J."/>
            <person name="Dyer P.S."/>
            <person name="Egan A."/>
            <person name="Galens K."/>
            <person name="Fraser-Liggett C.M."/>
            <person name="Haas B.J."/>
            <person name="Inman J.M."/>
            <person name="Kent R."/>
            <person name="Lemieux S."/>
            <person name="Malavazi I."/>
            <person name="Orvis J."/>
            <person name="Roemer T."/>
            <person name="Ronning C.M."/>
            <person name="Sundaram J.P."/>
            <person name="Sutton G."/>
            <person name="Turner G."/>
            <person name="Venter J.C."/>
            <person name="White O.R."/>
            <person name="Whitty B.R."/>
            <person name="Youngman P."/>
            <person name="Wolfe K.H."/>
            <person name="Goldman G.H."/>
            <person name="Wortman J.R."/>
            <person name="Jiang B."/>
            <person name="Denning D.W."/>
            <person name="Nierman W.C."/>
        </authorList>
    </citation>
    <scope>NUCLEOTIDE SEQUENCE [LARGE SCALE GENOMIC DNA]</scope>
    <source>
        <strain evidence="3">CBS 144.89 / FGSC A1163 / CEA10</strain>
    </source>
</reference>
<dbReference type="FunFam" id="3.40.50.720:FF:001155">
    <property type="entry name" value="Shikimate 5-dehydrogenase, putative"/>
    <property type="match status" value="1"/>
</dbReference>
<dbReference type="InterPro" id="IPR046346">
    <property type="entry name" value="Aminoacid_DH-like_N_sf"/>
</dbReference>
<keyword evidence="3" id="KW-1185">Reference proteome</keyword>
<evidence type="ECO:0000313" key="2">
    <source>
        <dbReference type="EMBL" id="EDP52279.1"/>
    </source>
</evidence>
<dbReference type="SUPFAM" id="SSF51735">
    <property type="entry name" value="NAD(P)-binding Rossmann-fold domains"/>
    <property type="match status" value="1"/>
</dbReference>
<protein>
    <submittedName>
        <fullName evidence="2">Shikimate 5-dehydrogenase, putative</fullName>
    </submittedName>
</protein>
<evidence type="ECO:0000259" key="1">
    <source>
        <dbReference type="Pfam" id="PF08501"/>
    </source>
</evidence>
<name>B0XZU7_ASPFC</name>
<dbReference type="InterPro" id="IPR022893">
    <property type="entry name" value="Shikimate_DH_fam"/>
</dbReference>
<gene>
    <name evidence="2" type="ORF">AFUB_034430</name>
</gene>
<proteinExistence type="predicted"/>
<dbReference type="Gene3D" id="3.40.50.10860">
    <property type="entry name" value="Leucine Dehydrogenase, chain A, domain 1"/>
    <property type="match status" value="1"/>
</dbReference>
<dbReference type="PANTHER" id="PTHR21089:SF26">
    <property type="entry name" value="AROM POLYPEPTIDE, PUTATIVE-RELATED"/>
    <property type="match status" value="1"/>
</dbReference>
<dbReference type="InterPro" id="IPR013708">
    <property type="entry name" value="Shikimate_DH-bd_N"/>
</dbReference>
<dbReference type="OrthoDB" id="204377at2759"/>
<dbReference type="PANTHER" id="PTHR21089">
    <property type="entry name" value="SHIKIMATE DEHYDROGENASE"/>
    <property type="match status" value="1"/>
</dbReference>
<dbReference type="GO" id="GO:0009423">
    <property type="term" value="P:chorismate biosynthetic process"/>
    <property type="evidence" value="ECO:0007669"/>
    <property type="project" value="TreeGrafter"/>
</dbReference>
<dbReference type="AlphaFoldDB" id="B0XZU7"/>
<dbReference type="SUPFAM" id="SSF53223">
    <property type="entry name" value="Aminoacid dehydrogenase-like, N-terminal domain"/>
    <property type="match status" value="1"/>
</dbReference>
<accession>B0XZU7</accession>
<dbReference type="PhylomeDB" id="B0XZU7"/>
<dbReference type="Proteomes" id="UP000001699">
    <property type="component" value="Unassembled WGS sequence"/>
</dbReference>
<dbReference type="InterPro" id="IPR036291">
    <property type="entry name" value="NAD(P)-bd_dom_sf"/>
</dbReference>
<dbReference type="Gene3D" id="3.40.50.720">
    <property type="entry name" value="NAD(P)-binding Rossmann-like Domain"/>
    <property type="match status" value="1"/>
</dbReference>
<dbReference type="Pfam" id="PF08501">
    <property type="entry name" value="Shikimate_dh_N"/>
    <property type="match status" value="1"/>
</dbReference>
<organism evidence="2 3">
    <name type="scientific">Aspergillus fumigatus (strain CBS 144.89 / FGSC A1163 / CEA10)</name>
    <name type="common">Neosartorya fumigata</name>
    <dbReference type="NCBI Taxonomy" id="451804"/>
    <lineage>
        <taxon>Eukaryota</taxon>
        <taxon>Fungi</taxon>
        <taxon>Dikarya</taxon>
        <taxon>Ascomycota</taxon>
        <taxon>Pezizomycotina</taxon>
        <taxon>Eurotiomycetes</taxon>
        <taxon>Eurotiomycetidae</taxon>
        <taxon>Eurotiales</taxon>
        <taxon>Aspergillaceae</taxon>
        <taxon>Aspergillus</taxon>
        <taxon>Aspergillus subgen. Fumigati</taxon>
    </lineage>
</organism>
<dbReference type="VEuPathDB" id="FungiDB:AFUB_034430"/>
<dbReference type="GO" id="GO:0004764">
    <property type="term" value="F:shikimate 3-dehydrogenase (NADP+) activity"/>
    <property type="evidence" value="ECO:0007669"/>
    <property type="project" value="InterPro"/>
</dbReference>
<dbReference type="GO" id="GO:0019632">
    <property type="term" value="P:shikimate metabolic process"/>
    <property type="evidence" value="ECO:0007669"/>
    <property type="project" value="TreeGrafter"/>
</dbReference>
<dbReference type="EMBL" id="DS499596">
    <property type="protein sequence ID" value="EDP52279.1"/>
    <property type="molecule type" value="Genomic_DNA"/>
</dbReference>